<dbReference type="eggNOG" id="COG1024">
    <property type="taxonomic scope" value="Bacteria"/>
</dbReference>
<dbReference type="AlphaFoldDB" id="D4Z0U6"/>
<protein>
    <submittedName>
        <fullName evidence="4">Putative enoyl-CoA hydratase</fullName>
        <ecNumber evidence="4">4.2.1.17</ecNumber>
    </submittedName>
</protein>
<evidence type="ECO:0000256" key="3">
    <source>
        <dbReference type="RuleBase" id="RU003707"/>
    </source>
</evidence>
<accession>D4Z0U6</accession>
<name>D4Z0U6_SPHIU</name>
<dbReference type="Gene3D" id="3.90.226.10">
    <property type="entry name" value="2-enoyl-CoA Hydratase, Chain A, domain 1"/>
    <property type="match status" value="1"/>
</dbReference>
<dbReference type="PANTHER" id="PTHR11941:SF54">
    <property type="entry name" value="ENOYL-COA HYDRATASE, MITOCHONDRIAL"/>
    <property type="match status" value="1"/>
</dbReference>
<sequence>MEEARNLTSAAGPATFEFIEVTRRGRLTIISINRPASRNALHNPAHFEMARALDAFAADDDAWVAIIRGEGGKAFCAGQDLTHPLPETLDDLPVSGFGGMTSRFGLAKPVIAAVEGFAFGGGFELALACDIIVASTTARFALPEPKVGVVALAGGIQRITKELGLKRAMHLLLTAATLDAATAHTLGIVNEVTEGDPLEAAIRIAEHILTCSPLSVQATKDAAIAALDMPLRDSVREVWTREKVRVAMTSLDAEEGRRSFVEKRLPQWAGK</sequence>
<dbReference type="InterPro" id="IPR029045">
    <property type="entry name" value="ClpP/crotonase-like_dom_sf"/>
</dbReference>
<gene>
    <name evidence="4" type="ordered locus">SJA_C1-13940</name>
</gene>
<dbReference type="GO" id="GO:0004300">
    <property type="term" value="F:enoyl-CoA hydratase activity"/>
    <property type="evidence" value="ECO:0007669"/>
    <property type="project" value="UniProtKB-EC"/>
</dbReference>
<evidence type="ECO:0000256" key="1">
    <source>
        <dbReference type="ARBA" id="ARBA00005254"/>
    </source>
</evidence>
<dbReference type="InterPro" id="IPR001753">
    <property type="entry name" value="Enoyl-CoA_hydra/iso"/>
</dbReference>
<organism evidence="4 5">
    <name type="scientific">Sphingobium indicum (strain DSM 16413 / CCM 7287 / MTCC 6362 / UT26 / NBRC 101211 / UT26S)</name>
    <name type="common">Sphingobium japonicum</name>
    <dbReference type="NCBI Taxonomy" id="452662"/>
    <lineage>
        <taxon>Bacteria</taxon>
        <taxon>Pseudomonadati</taxon>
        <taxon>Pseudomonadota</taxon>
        <taxon>Alphaproteobacteria</taxon>
        <taxon>Sphingomonadales</taxon>
        <taxon>Sphingomonadaceae</taxon>
        <taxon>Sphingobium</taxon>
    </lineage>
</organism>
<evidence type="ECO:0000256" key="2">
    <source>
        <dbReference type="ARBA" id="ARBA00023239"/>
    </source>
</evidence>
<keyword evidence="5" id="KW-1185">Reference proteome</keyword>
<proteinExistence type="inferred from homology"/>
<comment type="similarity">
    <text evidence="1 3">Belongs to the enoyl-CoA hydratase/isomerase family.</text>
</comment>
<dbReference type="HOGENOM" id="CLU_009834_7_6_5"/>
<dbReference type="Proteomes" id="UP000007753">
    <property type="component" value="Chromosome 1"/>
</dbReference>
<dbReference type="KEGG" id="sjp:SJA_C1-13940"/>
<keyword evidence="2 4" id="KW-0456">Lyase</keyword>
<dbReference type="GeneID" id="29273013"/>
<dbReference type="Pfam" id="PF00378">
    <property type="entry name" value="ECH_1"/>
    <property type="match status" value="1"/>
</dbReference>
<dbReference type="PANTHER" id="PTHR11941">
    <property type="entry name" value="ENOYL-COA HYDRATASE-RELATED"/>
    <property type="match status" value="1"/>
</dbReference>
<dbReference type="SUPFAM" id="SSF52096">
    <property type="entry name" value="ClpP/crotonase"/>
    <property type="match status" value="1"/>
</dbReference>
<dbReference type="GO" id="GO:0006635">
    <property type="term" value="P:fatty acid beta-oxidation"/>
    <property type="evidence" value="ECO:0007669"/>
    <property type="project" value="TreeGrafter"/>
</dbReference>
<dbReference type="RefSeq" id="WP_013039782.1">
    <property type="nucleotide sequence ID" value="NC_014006.1"/>
</dbReference>
<dbReference type="Gene3D" id="1.10.12.10">
    <property type="entry name" value="Lyase 2-enoyl-coa Hydratase, Chain A, domain 2"/>
    <property type="match status" value="1"/>
</dbReference>
<dbReference type="STRING" id="452662.SJA_C1-13940"/>
<dbReference type="InterPro" id="IPR014748">
    <property type="entry name" value="Enoyl-CoA_hydra_C"/>
</dbReference>
<dbReference type="PROSITE" id="PS00166">
    <property type="entry name" value="ENOYL_COA_HYDRATASE"/>
    <property type="match status" value="1"/>
</dbReference>
<dbReference type="CDD" id="cd06558">
    <property type="entry name" value="crotonase-like"/>
    <property type="match status" value="1"/>
</dbReference>
<dbReference type="EC" id="4.2.1.17" evidence="4"/>
<evidence type="ECO:0000313" key="5">
    <source>
        <dbReference type="Proteomes" id="UP000007753"/>
    </source>
</evidence>
<dbReference type="InterPro" id="IPR018376">
    <property type="entry name" value="Enoyl-CoA_hyd/isom_CS"/>
</dbReference>
<dbReference type="EMBL" id="AP010803">
    <property type="protein sequence ID" value="BAI96228.1"/>
    <property type="molecule type" value="Genomic_DNA"/>
</dbReference>
<reference evidence="4 5" key="1">
    <citation type="journal article" date="2010" name="J. Bacteriol.">
        <title>Complete genome sequence of the representative gamma-hexachlorocyclohexane-degrading bacterium Sphingobium japonicum UT26.</title>
        <authorList>
            <person name="Nagata Y."/>
            <person name="Ohtsubo Y."/>
            <person name="Endo R."/>
            <person name="Ichikawa N."/>
            <person name="Ankai A."/>
            <person name="Oguchi A."/>
            <person name="Fukui S."/>
            <person name="Fujita N."/>
            <person name="Tsuda M."/>
        </authorList>
    </citation>
    <scope>NUCLEOTIDE SEQUENCE [LARGE SCALE GENOMIC DNA]</scope>
    <source>
        <strain evidence="5">DSM 16413 / CCM 7287 / MTCC 6362 / UT26 / NBRC 101211 / UT26S</strain>
    </source>
</reference>
<evidence type="ECO:0000313" key="4">
    <source>
        <dbReference type="EMBL" id="BAI96228.1"/>
    </source>
</evidence>